<gene>
    <name evidence="2" type="ORF">BMF94_3811</name>
</gene>
<sequence>MDRPAKERTAGEPAMSSLTPEASDDIDELADGTTAPEPRRASSRKRTRDENAASASNARSLSDKEYWMPRYPPPNVAKNYYATRQWTTRPCNNCMRAGRIGRLVCCEGRNGNHRKCAKCEDGRYRDCSWADDPRSDIEFAEIPLGSRISLGASVGARNDFCSYFRTVKAPEGIYDGPRELLMEDAPSEPKDKSENWKDYFVKRPPAHSALSVNRSPAHSPPPRSTSPFRPPWYEIRVGKG</sequence>
<feature type="compositionally biased region" description="Pro residues" evidence="1">
    <location>
        <begin position="218"/>
        <end position="230"/>
    </location>
</feature>
<feature type="region of interest" description="Disordered" evidence="1">
    <location>
        <begin position="1"/>
        <end position="59"/>
    </location>
</feature>
<dbReference type="Proteomes" id="UP000237144">
    <property type="component" value="Unassembled WGS sequence"/>
</dbReference>
<organism evidence="2 3">
    <name type="scientific">Rhodotorula taiwanensis</name>
    <dbReference type="NCBI Taxonomy" id="741276"/>
    <lineage>
        <taxon>Eukaryota</taxon>
        <taxon>Fungi</taxon>
        <taxon>Dikarya</taxon>
        <taxon>Basidiomycota</taxon>
        <taxon>Pucciniomycotina</taxon>
        <taxon>Microbotryomycetes</taxon>
        <taxon>Sporidiobolales</taxon>
        <taxon>Sporidiobolaceae</taxon>
        <taxon>Rhodotorula</taxon>
    </lineage>
</organism>
<evidence type="ECO:0000313" key="2">
    <source>
        <dbReference type="EMBL" id="POY73118.1"/>
    </source>
</evidence>
<keyword evidence="3" id="KW-1185">Reference proteome</keyword>
<dbReference type="EMBL" id="PJQD01000040">
    <property type="protein sequence ID" value="POY73118.1"/>
    <property type="molecule type" value="Genomic_DNA"/>
</dbReference>
<feature type="region of interest" description="Disordered" evidence="1">
    <location>
        <begin position="208"/>
        <end position="231"/>
    </location>
</feature>
<dbReference type="AlphaFoldDB" id="A0A2S5B8L6"/>
<name>A0A2S5B8L6_9BASI</name>
<protein>
    <submittedName>
        <fullName evidence="2">Uncharacterized protein</fullName>
    </submittedName>
</protein>
<evidence type="ECO:0000313" key="3">
    <source>
        <dbReference type="Proteomes" id="UP000237144"/>
    </source>
</evidence>
<proteinExistence type="predicted"/>
<reference evidence="2 3" key="1">
    <citation type="journal article" date="2018" name="Front. Microbiol.">
        <title>Prospects for Fungal Bioremediation of Acidic Radioactive Waste Sites: Characterization and Genome Sequence of Rhodotorula taiwanensis MD1149.</title>
        <authorList>
            <person name="Tkavc R."/>
            <person name="Matrosova V.Y."/>
            <person name="Grichenko O.E."/>
            <person name="Gostincar C."/>
            <person name="Volpe R.P."/>
            <person name="Klimenkova P."/>
            <person name="Gaidamakova E.K."/>
            <person name="Zhou C.E."/>
            <person name="Stewart B.J."/>
            <person name="Lyman M.G."/>
            <person name="Malfatti S.A."/>
            <person name="Rubinfeld B."/>
            <person name="Courtot M."/>
            <person name="Singh J."/>
            <person name="Dalgard C.L."/>
            <person name="Hamilton T."/>
            <person name="Frey K.G."/>
            <person name="Gunde-Cimerman N."/>
            <person name="Dugan L."/>
            <person name="Daly M.J."/>
        </authorList>
    </citation>
    <scope>NUCLEOTIDE SEQUENCE [LARGE SCALE GENOMIC DNA]</scope>
    <source>
        <strain evidence="2 3">MD1149</strain>
    </source>
</reference>
<feature type="compositionally biased region" description="Basic and acidic residues" evidence="1">
    <location>
        <begin position="1"/>
        <end position="10"/>
    </location>
</feature>
<comment type="caution">
    <text evidence="2">The sequence shown here is derived from an EMBL/GenBank/DDBJ whole genome shotgun (WGS) entry which is preliminary data.</text>
</comment>
<evidence type="ECO:0000256" key="1">
    <source>
        <dbReference type="SAM" id="MobiDB-lite"/>
    </source>
</evidence>
<accession>A0A2S5B8L6</accession>